<evidence type="ECO:0000256" key="3">
    <source>
        <dbReference type="ARBA" id="ARBA00022840"/>
    </source>
</evidence>
<reference evidence="7 8" key="1">
    <citation type="journal article" date="2016" name="Genome Biol. Evol.">
        <title>Gene Family Evolution Reflects Adaptation to Soil Environmental Stressors in the Genome of the Collembolan Orchesella cincta.</title>
        <authorList>
            <person name="Faddeeva-Vakhrusheva A."/>
            <person name="Derks M.F."/>
            <person name="Anvar S.Y."/>
            <person name="Agamennone V."/>
            <person name="Suring W."/>
            <person name="Smit S."/>
            <person name="van Straalen N.M."/>
            <person name="Roelofs D."/>
        </authorList>
    </citation>
    <scope>NUCLEOTIDE SEQUENCE [LARGE SCALE GENOMIC DNA]</scope>
    <source>
        <tissue evidence="7">Mixed pool</tissue>
    </source>
</reference>
<dbReference type="PANTHER" id="PTHR23069">
    <property type="entry name" value="AAA DOMAIN-CONTAINING"/>
    <property type="match status" value="1"/>
</dbReference>
<dbReference type="GO" id="GO:0016887">
    <property type="term" value="F:ATP hydrolysis activity"/>
    <property type="evidence" value="ECO:0007669"/>
    <property type="project" value="InterPro"/>
</dbReference>
<dbReference type="GO" id="GO:0006334">
    <property type="term" value="P:nucleosome assembly"/>
    <property type="evidence" value="ECO:0007669"/>
    <property type="project" value="TreeGrafter"/>
</dbReference>
<feature type="compositionally biased region" description="Polar residues" evidence="5">
    <location>
        <begin position="39"/>
        <end position="51"/>
    </location>
</feature>
<evidence type="ECO:0000256" key="4">
    <source>
        <dbReference type="ARBA" id="ARBA00023117"/>
    </source>
</evidence>
<dbReference type="Gene3D" id="3.40.50.300">
    <property type="entry name" value="P-loop containing nucleotide triphosphate hydrolases"/>
    <property type="match status" value="1"/>
</dbReference>
<dbReference type="Pfam" id="PF00004">
    <property type="entry name" value="AAA"/>
    <property type="match status" value="1"/>
</dbReference>
<feature type="compositionally biased region" description="Acidic residues" evidence="5">
    <location>
        <begin position="25"/>
        <end position="35"/>
    </location>
</feature>
<protein>
    <submittedName>
        <fullName evidence="7">ATPase family AAA domain-containing protein 2</fullName>
    </submittedName>
</protein>
<evidence type="ECO:0000313" key="8">
    <source>
        <dbReference type="Proteomes" id="UP000094527"/>
    </source>
</evidence>
<comment type="similarity">
    <text evidence="1">Belongs to the AAA ATPase family.</text>
</comment>
<dbReference type="Gene3D" id="1.10.8.60">
    <property type="match status" value="1"/>
</dbReference>
<dbReference type="Proteomes" id="UP000094527">
    <property type="component" value="Unassembled WGS sequence"/>
</dbReference>
<sequence>MSDKTEENGEPMNTSNEQDNMSLDQVEDMVLDEEAGVQVNESESNATTTGSGLRLEKTASFSVAREDFPPVQATFFKASWNGNTCNLTDILCNNFAQLQNSPLEAASQGDSDENNGNRNPKGNWKAGPKKPTPISSKDFKSFFGLGGSGSGGGGGGDAGPNDSSIYFKDCGGLEEQVKFVQTALLGPLTGKSNNQFKRFGLEPPKGILFFGPPGTGKTRLAHAISNEVKLLLGHNVHFIYRKGNDIASKYFGESSANLRRVFEEAKQMKPTVLFFDELDGLCPSRDKPFISEANVSIVTTMLGLMDELPKGEIFVIGATNRLESIDPALRRPGRFDKHLEFLPPTQKGRFDILRIHTKGWKTVPEANLLNSVSEKTVGFSGADLSKLCSDTFDSALAKFMDANKHHNLTTMPFHLLKVKDEDWNAALLKMKPSASAVFGSVLYTPSKGLGKHVHQLVQSNILNLMTAIRPVLPTLSAVGGIKSLYIMSGPAILQADMDDMIMSSLFRSAEIAPFPIYNLSCEVLSSVRWTEWPSQINSAFSQAVNSHQPSILYMPMVDELWKSIVGMNMTTSVNLPQLIESLRGRKVLLIGTGSANPSDFKWDSPFKQAFRSTAVQSLNFPTNKERTTLFQDVLATTQVHSWSEKDVEVLETIQDAAVEATNNRGIGSVVCLHDGMAMLLNIHGSSDPIVVTRMLMDLVGEYKRNELRF</sequence>
<feature type="region of interest" description="Disordered" evidence="5">
    <location>
        <begin position="104"/>
        <end position="134"/>
    </location>
</feature>
<keyword evidence="2" id="KW-0547">Nucleotide-binding</keyword>
<evidence type="ECO:0000256" key="2">
    <source>
        <dbReference type="ARBA" id="ARBA00022741"/>
    </source>
</evidence>
<proteinExistence type="inferred from homology"/>
<dbReference type="InterPro" id="IPR003593">
    <property type="entry name" value="AAA+_ATPase"/>
</dbReference>
<feature type="compositionally biased region" description="Polar residues" evidence="5">
    <location>
        <begin position="11"/>
        <end position="23"/>
    </location>
</feature>
<name>A0A1D2NH40_ORCCI</name>
<evidence type="ECO:0000313" key="7">
    <source>
        <dbReference type="EMBL" id="ODN04532.1"/>
    </source>
</evidence>
<organism evidence="7 8">
    <name type="scientific">Orchesella cincta</name>
    <name type="common">Springtail</name>
    <name type="synonym">Podura cincta</name>
    <dbReference type="NCBI Taxonomy" id="48709"/>
    <lineage>
        <taxon>Eukaryota</taxon>
        <taxon>Metazoa</taxon>
        <taxon>Ecdysozoa</taxon>
        <taxon>Arthropoda</taxon>
        <taxon>Hexapoda</taxon>
        <taxon>Collembola</taxon>
        <taxon>Entomobryomorpha</taxon>
        <taxon>Entomobryoidea</taxon>
        <taxon>Orchesellidae</taxon>
        <taxon>Orchesellinae</taxon>
        <taxon>Orchesella</taxon>
    </lineage>
</organism>
<keyword evidence="4" id="KW-0103">Bromodomain</keyword>
<accession>A0A1D2NH40</accession>
<feature type="region of interest" description="Disordered" evidence="5">
    <location>
        <begin position="1"/>
        <end position="53"/>
    </location>
</feature>
<dbReference type="GO" id="GO:0006337">
    <property type="term" value="P:nucleosome disassembly"/>
    <property type="evidence" value="ECO:0007669"/>
    <property type="project" value="TreeGrafter"/>
</dbReference>
<dbReference type="GO" id="GO:0003682">
    <property type="term" value="F:chromatin binding"/>
    <property type="evidence" value="ECO:0007669"/>
    <property type="project" value="TreeGrafter"/>
</dbReference>
<dbReference type="OMA" id="AQQSKPC"/>
<dbReference type="PROSITE" id="PS00674">
    <property type="entry name" value="AAA"/>
    <property type="match status" value="1"/>
</dbReference>
<dbReference type="STRING" id="48709.A0A1D2NH40"/>
<dbReference type="PANTHER" id="PTHR23069:SF0">
    <property type="entry name" value="TAT-BINDING HOMOLOG 7"/>
    <property type="match status" value="1"/>
</dbReference>
<dbReference type="InterPro" id="IPR045199">
    <property type="entry name" value="ATAD2-like"/>
</dbReference>
<dbReference type="InterPro" id="IPR003959">
    <property type="entry name" value="ATPase_AAA_core"/>
</dbReference>
<evidence type="ECO:0000259" key="6">
    <source>
        <dbReference type="SMART" id="SM00382"/>
    </source>
</evidence>
<comment type="caution">
    <text evidence="7">The sequence shown here is derived from an EMBL/GenBank/DDBJ whole genome shotgun (WGS) entry which is preliminary data.</text>
</comment>
<gene>
    <name evidence="7" type="ORF">Ocin01_02114</name>
</gene>
<dbReference type="FunFam" id="3.40.50.300:FF:000061">
    <property type="entry name" value="ATPase family, AAA domain-containing 2"/>
    <property type="match status" value="1"/>
</dbReference>
<evidence type="ECO:0000256" key="1">
    <source>
        <dbReference type="ARBA" id="ARBA00006914"/>
    </source>
</evidence>
<feature type="domain" description="AAA+ ATPase" evidence="6">
    <location>
        <begin position="203"/>
        <end position="345"/>
    </location>
</feature>
<dbReference type="GO" id="GO:0005634">
    <property type="term" value="C:nucleus"/>
    <property type="evidence" value="ECO:0007669"/>
    <property type="project" value="TreeGrafter"/>
</dbReference>
<dbReference type="GO" id="GO:0005524">
    <property type="term" value="F:ATP binding"/>
    <property type="evidence" value="ECO:0007669"/>
    <property type="project" value="UniProtKB-KW"/>
</dbReference>
<evidence type="ECO:0000256" key="5">
    <source>
        <dbReference type="SAM" id="MobiDB-lite"/>
    </source>
</evidence>
<dbReference type="OrthoDB" id="5421at2759"/>
<dbReference type="GO" id="GO:0042393">
    <property type="term" value="F:histone binding"/>
    <property type="evidence" value="ECO:0007669"/>
    <property type="project" value="TreeGrafter"/>
</dbReference>
<keyword evidence="8" id="KW-1185">Reference proteome</keyword>
<dbReference type="InterPro" id="IPR027417">
    <property type="entry name" value="P-loop_NTPase"/>
</dbReference>
<dbReference type="EMBL" id="LJIJ01000041">
    <property type="protein sequence ID" value="ODN04532.1"/>
    <property type="molecule type" value="Genomic_DNA"/>
</dbReference>
<keyword evidence="3" id="KW-0067">ATP-binding</keyword>
<dbReference type="InterPro" id="IPR003960">
    <property type="entry name" value="ATPase_AAA_CS"/>
</dbReference>
<dbReference type="SMART" id="SM00382">
    <property type="entry name" value="AAA"/>
    <property type="match status" value="1"/>
</dbReference>
<dbReference type="AlphaFoldDB" id="A0A1D2NH40"/>
<dbReference type="GO" id="GO:0045815">
    <property type="term" value="P:transcription initiation-coupled chromatin remodeling"/>
    <property type="evidence" value="ECO:0007669"/>
    <property type="project" value="TreeGrafter"/>
</dbReference>
<dbReference type="SUPFAM" id="SSF52540">
    <property type="entry name" value="P-loop containing nucleoside triphosphate hydrolases"/>
    <property type="match status" value="1"/>
</dbReference>